<comment type="catalytic activity">
    <reaction evidence="8">
        <text>L-seryl-[protein] + ATP = O-phospho-L-seryl-[protein] + ADP + H(+)</text>
        <dbReference type="Rhea" id="RHEA:17989"/>
        <dbReference type="Rhea" id="RHEA-COMP:9863"/>
        <dbReference type="Rhea" id="RHEA-COMP:11604"/>
        <dbReference type="ChEBI" id="CHEBI:15378"/>
        <dbReference type="ChEBI" id="CHEBI:29999"/>
        <dbReference type="ChEBI" id="CHEBI:30616"/>
        <dbReference type="ChEBI" id="CHEBI:83421"/>
        <dbReference type="ChEBI" id="CHEBI:456216"/>
        <dbReference type="EC" id="2.7.11.24"/>
    </reaction>
    <physiologicalReaction direction="left-to-right" evidence="8">
        <dbReference type="Rhea" id="RHEA:17990"/>
    </physiologicalReaction>
</comment>
<feature type="compositionally biased region" description="Pro residues" evidence="11">
    <location>
        <begin position="44"/>
        <end position="54"/>
    </location>
</feature>
<feature type="region of interest" description="Disordered" evidence="11">
    <location>
        <begin position="162"/>
        <end position="224"/>
    </location>
</feature>
<feature type="compositionally biased region" description="Low complexity" evidence="11">
    <location>
        <begin position="479"/>
        <end position="488"/>
    </location>
</feature>
<dbReference type="VEuPathDB" id="FungiDB:AJ78_04640"/>
<dbReference type="EMBL" id="LGRN01000178">
    <property type="protein sequence ID" value="OJD15069.1"/>
    <property type="molecule type" value="Genomic_DNA"/>
</dbReference>
<dbReference type="PANTHER" id="PTHR48016">
    <property type="entry name" value="MAP KINASE KINASE KINASE SSK2-RELATED-RELATED"/>
    <property type="match status" value="1"/>
</dbReference>
<sequence>MDSQRQQYIPAPPPPHISQSGAPAHMMPFPPPPPRMPHSGHGLVPPPPPGPPPGSIYTVQPAWQQGWARHQAMAQQFPPPPPPLISSNQAQNPHLAYSATRSRHQPAPLSIPSRSMGNETHPLTSATYIPGGESFGPGVGIPPLITHDPQETYGRPEQYGYSVETENSRHVSNPTYKDGTLQSNQGNRSHQLNVPLRDHKDPLSPGPPTATLHNPQRHNSAQANDYSVGGMTAQEADERWPLDRVLLWLAQNGFSNDWQETFRVLELYGASFVELGSRANGRRDLSKMHKVVYPQLTKECIKSGAGWDKAKEREEGKRMRNLIRKIADQGSSETASLGARHFESQMLPSASTDDGLENSPNFGRDSFPSYSSGTAESSPGQQYASRATPNSAQKQYSAQRTEFPAQDSRSDFSRSVFGMLDGRRGHSPSASSDNGVPIASEETPQSGSPARHFVTMAHQEHVPYSGEANARPDKRHSSDSMMSRGLSSQGFFGGQTVGRLQDPKKNGQGSSPQEQGVRQGLGESFPKEHGKGFFHKLKWKKGPDSMHPSPEEFNAESPTSPVGTRHPPPTSVFMRPGFNGSDMSLGERPSSSVSDYDKVQSRSRKATNTTPPRRFALATPDGWNYRLIDLTDVDAADTLRATICSSLGIQDPGSALIYLTEPGQITHEEPLSDTMLVVNRRTKSDPQGTLKFFVHLTNPYATAAPVVQATGLGLSLADRTRLSRDMADDEGRNYMRAVSPSHRSQTVMKFNPNKSFHYDQSQSHLRPFFGDTGCAGEQDLEGREASIIAAHEEYRREAERKQKAYLQSRQDNQQQKESPKVSIRRDGVIDFDSPRLSPYEDKKTDNLVPLRKPPSAPSESSTLSKVNSLSRKPGDRPLRAHDNAERPKHSSTEQISEERGDNPWAPTPITASPGLGDGLGAALAGIGKVSSAIGKPFHGQTAASARSPLSASEPVSGKRPSMQSVDFSGGDARRSSSSSTSPKLPSFTRGKGNTVFKVPHYAEDGNTGPPVTPGVTKPSLPAAEPDRSSSVSPSFANANNNPSSAQKRKSIGPDFDFQETEVSFAKTPAAEDDSDEDSDEGLFAIPLAAAKGGSQTKSNNELTNRGGGSQGRSAKPALTVNTGSRGAKGMSVSFKSPSTGEAANTPSTRSTDNEQGGENGPFNNENGSSDSPEGSRFNRRESFVRDDVWASRPPVEGMIEHLDDFFPDVDLDEPYVEGTVMSPPMSPTGPGPTIGSDPDSQALRNRAAHGTLDSIISQETTDTLGSDESTLKAKSTMNSVAQRNITRSQGGGLGRMKSIREVAKGAHQIHRNQSITASNAKASALLRRKSTKMFGAKILQVKPGSRLSEHPIPLPQNPGLQNKVPQRQATFRIIRGQLIGKGTYGRVYLGINADNGEILAVKQVEVSQKAAGHDKDKMKEMVSALNQEIDTMQHLEHPNIVQYLGCERGELSISIYLEYIPGGSIGSCLRKHGKFEESVVKSLTRQVLSGLAYLHNQGILHRDLKADNILLDLDGTCKISDFGISKKTDNIYGNDVTNSMQGSVFWMAPEVVQSQGQGYSAKVDIWSLGCVVLEMFAGRRPWSKEEAIGAIFKLGSLNQAPPIPDDVSMAITLEALSFMYDCFTIDTFERPTADTLLFQHPFCKADPHYNFLDTELHGKIRHVL</sequence>
<dbReference type="FunFam" id="1.10.510.10:FF:000182">
    <property type="entry name" value="MAP kinase kinase kinase mkh1"/>
    <property type="match status" value="1"/>
</dbReference>
<evidence type="ECO:0000256" key="10">
    <source>
        <dbReference type="PROSITE-ProRule" id="PRU10141"/>
    </source>
</evidence>
<dbReference type="EC" id="2.7.11.24" evidence="2"/>
<reference evidence="13 14" key="1">
    <citation type="submission" date="2015-07" db="EMBL/GenBank/DDBJ databases">
        <title>Emmonsia species relationships and genome sequence.</title>
        <authorList>
            <consortium name="The Broad Institute Genomics Platform"/>
            <person name="Cuomo C.A."/>
            <person name="Munoz J.F."/>
            <person name="Imamovic A."/>
            <person name="Priest M.E."/>
            <person name="Young S."/>
            <person name="Clay O.K."/>
            <person name="McEwen J.G."/>
        </authorList>
    </citation>
    <scope>NUCLEOTIDE SEQUENCE [LARGE SCALE GENOMIC DNA]</scope>
    <source>
        <strain evidence="13 14">UAMH 9510</strain>
    </source>
</reference>
<feature type="compositionally biased region" description="Low complexity" evidence="11">
    <location>
        <begin position="1153"/>
        <end position="1167"/>
    </location>
</feature>
<protein>
    <recommendedName>
        <fullName evidence="9">Mitogen-activated protein kinase kinae kinase bck1</fullName>
        <ecNumber evidence="2">2.7.11.24</ecNumber>
    </recommendedName>
</protein>
<dbReference type="Proteomes" id="UP000182235">
    <property type="component" value="Unassembled WGS sequence"/>
</dbReference>
<evidence type="ECO:0000256" key="8">
    <source>
        <dbReference type="ARBA" id="ARBA00048130"/>
    </source>
</evidence>
<organism evidence="13 14">
    <name type="scientific">Emergomyces pasteurianus Ep9510</name>
    <dbReference type="NCBI Taxonomy" id="1447872"/>
    <lineage>
        <taxon>Eukaryota</taxon>
        <taxon>Fungi</taxon>
        <taxon>Dikarya</taxon>
        <taxon>Ascomycota</taxon>
        <taxon>Pezizomycotina</taxon>
        <taxon>Eurotiomycetes</taxon>
        <taxon>Eurotiomycetidae</taxon>
        <taxon>Onygenales</taxon>
        <taxon>Ajellomycetaceae</taxon>
        <taxon>Emergomyces</taxon>
    </lineage>
</organism>
<dbReference type="FunFam" id="3.30.200.20:FF:000387">
    <property type="entry name" value="Serine/threonine-protein kinase STE11"/>
    <property type="match status" value="1"/>
</dbReference>
<dbReference type="GO" id="GO:0000196">
    <property type="term" value="P:cell integrity MAPK cascade"/>
    <property type="evidence" value="ECO:0007669"/>
    <property type="project" value="UniProtKB-ARBA"/>
</dbReference>
<evidence type="ECO:0000256" key="3">
    <source>
        <dbReference type="ARBA" id="ARBA00022679"/>
    </source>
</evidence>
<comment type="similarity">
    <text evidence="1">Belongs to the protein kinase superfamily. STE Ser/Thr protein kinase family. MAP kinase kinase kinase subfamily.</text>
</comment>
<feature type="compositionally biased region" description="Acidic residues" evidence="11">
    <location>
        <begin position="1070"/>
        <end position="1080"/>
    </location>
</feature>
<dbReference type="PANTHER" id="PTHR48016:SF48">
    <property type="entry name" value="SERINE_THREONINE-PROTEIN KINASE BCK1_SLK1_SSP31"/>
    <property type="match status" value="1"/>
</dbReference>
<proteinExistence type="inferred from homology"/>
<feature type="compositionally biased region" description="Polar residues" evidence="11">
    <location>
        <begin position="805"/>
        <end position="816"/>
    </location>
</feature>
<dbReference type="SMART" id="SM00220">
    <property type="entry name" value="S_TKc"/>
    <property type="match status" value="1"/>
</dbReference>
<dbReference type="InterPro" id="IPR000719">
    <property type="entry name" value="Prot_kinase_dom"/>
</dbReference>
<feature type="compositionally biased region" description="Low complexity" evidence="11">
    <location>
        <begin position="1007"/>
        <end position="1016"/>
    </location>
</feature>
<evidence type="ECO:0000256" key="11">
    <source>
        <dbReference type="SAM" id="MobiDB-lite"/>
    </source>
</evidence>
<evidence type="ECO:0000313" key="14">
    <source>
        <dbReference type="Proteomes" id="UP000182235"/>
    </source>
</evidence>
<evidence type="ECO:0000256" key="4">
    <source>
        <dbReference type="ARBA" id="ARBA00022741"/>
    </source>
</evidence>
<evidence type="ECO:0000256" key="9">
    <source>
        <dbReference type="ARBA" id="ARBA00068103"/>
    </source>
</evidence>
<feature type="compositionally biased region" description="Basic and acidic residues" evidence="11">
    <location>
        <begin position="872"/>
        <end position="901"/>
    </location>
</feature>
<evidence type="ECO:0000256" key="1">
    <source>
        <dbReference type="ARBA" id="ARBA00006529"/>
    </source>
</evidence>
<dbReference type="PROSITE" id="PS00107">
    <property type="entry name" value="PROTEIN_KINASE_ATP"/>
    <property type="match status" value="1"/>
</dbReference>
<dbReference type="Pfam" id="PF00069">
    <property type="entry name" value="Pkinase"/>
    <property type="match status" value="1"/>
</dbReference>
<feature type="binding site" evidence="10">
    <location>
        <position position="1402"/>
    </location>
    <ligand>
        <name>ATP</name>
        <dbReference type="ChEBI" id="CHEBI:30616"/>
    </ligand>
</feature>
<evidence type="ECO:0000259" key="12">
    <source>
        <dbReference type="PROSITE" id="PS50011"/>
    </source>
</evidence>
<feature type="compositionally biased region" description="Polar residues" evidence="11">
    <location>
        <begin position="368"/>
        <end position="400"/>
    </location>
</feature>
<evidence type="ECO:0000313" key="13">
    <source>
        <dbReference type="EMBL" id="OJD15069.1"/>
    </source>
</evidence>
<dbReference type="SUPFAM" id="SSF56112">
    <property type="entry name" value="Protein kinase-like (PK-like)"/>
    <property type="match status" value="1"/>
</dbReference>
<dbReference type="InterPro" id="IPR050538">
    <property type="entry name" value="MAP_kinase_kinase_kinase"/>
</dbReference>
<comment type="caution">
    <text evidence="13">The sequence shown here is derived from an EMBL/GenBank/DDBJ whole genome shotgun (WGS) entry which is preliminary data.</text>
</comment>
<dbReference type="PROSITE" id="PS00108">
    <property type="entry name" value="PROTEIN_KINASE_ST"/>
    <property type="match status" value="1"/>
</dbReference>
<dbReference type="Gene3D" id="1.10.510.10">
    <property type="entry name" value="Transferase(Phosphotransferase) domain 1"/>
    <property type="match status" value="1"/>
</dbReference>
<feature type="compositionally biased region" description="Polar residues" evidence="11">
    <location>
        <begin position="1133"/>
        <end position="1150"/>
    </location>
</feature>
<dbReference type="GO" id="GO:0005524">
    <property type="term" value="F:ATP binding"/>
    <property type="evidence" value="ECO:0007669"/>
    <property type="project" value="UniProtKB-UniRule"/>
</dbReference>
<dbReference type="InterPro" id="IPR008271">
    <property type="entry name" value="Ser/Thr_kinase_AS"/>
</dbReference>
<feature type="region of interest" description="Disordered" evidence="11">
    <location>
        <begin position="348"/>
        <end position="449"/>
    </location>
</feature>
<dbReference type="GO" id="GO:0004709">
    <property type="term" value="F:MAP kinase kinase kinase activity"/>
    <property type="evidence" value="ECO:0007669"/>
    <property type="project" value="UniProtKB-ARBA"/>
</dbReference>
<evidence type="ECO:0000256" key="6">
    <source>
        <dbReference type="ARBA" id="ARBA00022840"/>
    </source>
</evidence>
<feature type="compositionally biased region" description="Basic and acidic residues" evidence="11">
    <location>
        <begin position="817"/>
        <end position="828"/>
    </location>
</feature>
<dbReference type="InterPro" id="IPR011009">
    <property type="entry name" value="Kinase-like_dom_sf"/>
</dbReference>
<feature type="region of interest" description="Disordered" evidence="11">
    <location>
        <begin position="464"/>
        <end position="615"/>
    </location>
</feature>
<evidence type="ECO:0000256" key="5">
    <source>
        <dbReference type="ARBA" id="ARBA00022777"/>
    </source>
</evidence>
<gene>
    <name evidence="13" type="ORF">AJ78_04640</name>
</gene>
<name>A0A1J9QIP5_9EURO</name>
<evidence type="ECO:0000256" key="2">
    <source>
        <dbReference type="ARBA" id="ARBA00012411"/>
    </source>
</evidence>
<feature type="compositionally biased region" description="Polar residues" evidence="11">
    <location>
        <begin position="1093"/>
        <end position="1103"/>
    </location>
</feature>
<feature type="domain" description="Protein kinase" evidence="12">
    <location>
        <begin position="1373"/>
        <end position="1643"/>
    </location>
</feature>
<feature type="compositionally biased region" description="Low complexity" evidence="11">
    <location>
        <begin position="966"/>
        <end position="988"/>
    </location>
</feature>
<evidence type="ECO:0000256" key="7">
    <source>
        <dbReference type="ARBA" id="ARBA00047919"/>
    </source>
</evidence>
<keyword evidence="5 13" id="KW-0418">Kinase</keyword>
<keyword evidence="14" id="KW-1185">Reference proteome</keyword>
<dbReference type="PROSITE" id="PS50011">
    <property type="entry name" value="PROTEIN_KINASE_DOM"/>
    <property type="match status" value="1"/>
</dbReference>
<dbReference type="GO" id="GO:0004707">
    <property type="term" value="F:MAP kinase activity"/>
    <property type="evidence" value="ECO:0007669"/>
    <property type="project" value="UniProtKB-EC"/>
</dbReference>
<feature type="compositionally biased region" description="Polar residues" evidence="11">
    <location>
        <begin position="507"/>
        <end position="516"/>
    </location>
</feature>
<dbReference type="OrthoDB" id="266718at2759"/>
<accession>A0A1J9QIP5</accession>
<feature type="region of interest" description="Disordered" evidence="11">
    <location>
        <begin position="799"/>
        <end position="1179"/>
    </location>
</feature>
<keyword evidence="6 10" id="KW-0067">ATP-binding</keyword>
<keyword evidence="4 10" id="KW-0547">Nucleotide-binding</keyword>
<feature type="region of interest" description="Disordered" evidence="11">
    <location>
        <begin position="1"/>
        <end position="57"/>
    </location>
</feature>
<keyword evidence="3" id="KW-0808">Transferase</keyword>
<feature type="compositionally biased region" description="Polar residues" evidence="11">
    <location>
        <begin position="170"/>
        <end position="192"/>
    </location>
</feature>
<dbReference type="STRING" id="1447872.A0A1J9QIP5"/>
<feature type="compositionally biased region" description="Polar residues" evidence="11">
    <location>
        <begin position="941"/>
        <end position="950"/>
    </location>
</feature>
<feature type="compositionally biased region" description="Low complexity" evidence="11">
    <location>
        <begin position="1028"/>
        <end position="1045"/>
    </location>
</feature>
<feature type="compositionally biased region" description="Polar residues" evidence="11">
    <location>
        <begin position="857"/>
        <end position="870"/>
    </location>
</feature>
<comment type="catalytic activity">
    <reaction evidence="7">
        <text>L-threonyl-[protein] + ATP = O-phospho-L-threonyl-[protein] + ADP + H(+)</text>
        <dbReference type="Rhea" id="RHEA:46608"/>
        <dbReference type="Rhea" id="RHEA-COMP:11060"/>
        <dbReference type="Rhea" id="RHEA-COMP:11605"/>
        <dbReference type="ChEBI" id="CHEBI:15378"/>
        <dbReference type="ChEBI" id="CHEBI:30013"/>
        <dbReference type="ChEBI" id="CHEBI:30616"/>
        <dbReference type="ChEBI" id="CHEBI:61977"/>
        <dbReference type="ChEBI" id="CHEBI:456216"/>
        <dbReference type="EC" id="2.7.11.24"/>
    </reaction>
    <physiologicalReaction direction="left-to-right" evidence="7">
        <dbReference type="Rhea" id="RHEA:46609"/>
    </physiologicalReaction>
</comment>
<feature type="compositionally biased region" description="Polar residues" evidence="11">
    <location>
        <begin position="211"/>
        <end position="224"/>
    </location>
</feature>
<dbReference type="InterPro" id="IPR017441">
    <property type="entry name" value="Protein_kinase_ATP_BS"/>
</dbReference>